<dbReference type="Gene3D" id="3.10.450.490">
    <property type="match status" value="1"/>
</dbReference>
<dbReference type="PANTHER" id="PTHR33794">
    <property type="entry name" value="BACILLOLYSIN"/>
    <property type="match status" value="1"/>
</dbReference>
<dbReference type="HOGENOM" id="CLU_008590_3_0_7"/>
<dbReference type="GO" id="GO:0006508">
    <property type="term" value="P:proteolysis"/>
    <property type="evidence" value="ECO:0007669"/>
    <property type="project" value="UniProtKB-KW"/>
</dbReference>
<dbReference type="eggNOG" id="COG3227">
    <property type="taxonomic scope" value="Bacteria"/>
</dbReference>
<feature type="domain" description="Peptidase M4 C-terminal" evidence="12">
    <location>
        <begin position="398"/>
        <end position="566"/>
    </location>
</feature>
<comment type="subcellular location">
    <subcellularLocation>
        <location evidence="9">Secreted</location>
    </subcellularLocation>
</comment>
<dbReference type="Gene3D" id="1.10.390.10">
    <property type="entry name" value="Neutral Protease Domain 2"/>
    <property type="match status" value="1"/>
</dbReference>
<evidence type="ECO:0000313" key="14">
    <source>
        <dbReference type="EMBL" id="ABF91018.1"/>
    </source>
</evidence>
<gene>
    <name evidence="14" type="ordered locus">MXAN_5442</name>
</gene>
<proteinExistence type="inferred from homology"/>
<evidence type="ECO:0000256" key="4">
    <source>
        <dbReference type="ARBA" id="ARBA00022729"/>
    </source>
</evidence>
<comment type="similarity">
    <text evidence="1 9">Belongs to the peptidase M4 family.</text>
</comment>
<dbReference type="KEGG" id="mxa:MXAN_5442"/>
<keyword evidence="3" id="KW-0479">Metal-binding</keyword>
<evidence type="ECO:0000256" key="10">
    <source>
        <dbReference type="SAM" id="MobiDB-lite"/>
    </source>
</evidence>
<dbReference type="EMBL" id="CP000113">
    <property type="protein sequence ID" value="ABF91018.1"/>
    <property type="molecule type" value="Genomic_DNA"/>
</dbReference>
<feature type="domain" description="Peptidase M4" evidence="11">
    <location>
        <begin position="317"/>
        <end position="395"/>
    </location>
</feature>
<dbReference type="InterPro" id="IPR011096">
    <property type="entry name" value="FTP_domain"/>
</dbReference>
<comment type="function">
    <text evidence="9">Extracellular zinc metalloprotease.</text>
</comment>
<reference evidence="14 15" key="1">
    <citation type="journal article" date="2006" name="Proc. Natl. Acad. Sci. U.S.A.">
        <title>Evolution of sensory complexity recorded in a myxobacterial genome.</title>
        <authorList>
            <person name="Goldman B.S."/>
            <person name="Nierman W.C."/>
            <person name="Kaiser D."/>
            <person name="Slater S.C."/>
            <person name="Durkin A.S."/>
            <person name="Eisen J.A."/>
            <person name="Ronning C.M."/>
            <person name="Barbazuk W.B."/>
            <person name="Blanchard M."/>
            <person name="Field C."/>
            <person name="Halling C."/>
            <person name="Hinkle G."/>
            <person name="Iartchuk O."/>
            <person name="Kim H.S."/>
            <person name="Mackenzie C."/>
            <person name="Madupu R."/>
            <person name="Miller N."/>
            <person name="Shvartsbeyn A."/>
            <person name="Sullivan S.A."/>
            <person name="Vaudin M."/>
            <person name="Wiegand R."/>
            <person name="Kaplan H.B."/>
        </authorList>
    </citation>
    <scope>NUCLEOTIDE SEQUENCE [LARGE SCALE GENOMIC DNA]</scope>
    <source>
        <strain evidence="15">DK1622</strain>
    </source>
</reference>
<dbReference type="InterPro" id="IPR027268">
    <property type="entry name" value="Peptidase_M4/M1_CTD_sf"/>
</dbReference>
<evidence type="ECO:0000256" key="7">
    <source>
        <dbReference type="ARBA" id="ARBA00023049"/>
    </source>
</evidence>
<dbReference type="STRING" id="246197.MXAN_5442"/>
<dbReference type="GO" id="GO:0046872">
    <property type="term" value="F:metal ion binding"/>
    <property type="evidence" value="ECO:0007669"/>
    <property type="project" value="UniProtKB-UniRule"/>
</dbReference>
<feature type="domain" description="FTP" evidence="13">
    <location>
        <begin position="148"/>
        <end position="196"/>
    </location>
</feature>
<dbReference type="GO" id="GO:0004222">
    <property type="term" value="F:metalloendopeptidase activity"/>
    <property type="evidence" value="ECO:0007669"/>
    <property type="project" value="UniProtKB-UniRule"/>
</dbReference>
<dbReference type="InterPro" id="IPR001570">
    <property type="entry name" value="Peptidase_M4_C_domain"/>
</dbReference>
<sequence length="567" mass="60343">MSARAAAARCVRAASPLRPGGVFRLGRHALRVSWPRAVAEQSPPEARENIVTTNWTRSLAGVCLVALGSACGELPDAGSPGSADVSEMGQANMELGNGSAIIRGRLGAISAPQSLSGLRGQDLTLAADQALKPVLGGVASRFGLSPKELRVRSARVDEVGLTHVRYDQVREGLRVVGGELIVHVDTSGQIFAVNGSARGAQAPSSLSRVSPDAAMAAAVNGLPDMKSMGTTQLVYFLDAQGSLFLAYELVREGERDDAPARDTVYVDAATGSVLDVHPQYHAAQNRRIHSAGNGSNLPGTLRRQEGGAATGDGHIDDNYDHVGTTYRCYSTIFGRDSFDDAGATITSTVHYGSRYVNAFWDGRQIVFGDGDNFNSGELGRDLDVVSHEFTHAVTQYDSGLVYRNESGALNESLSDIAAAICESWARGTVDADVWKIGEDIWTPGTSGDALRYMDNPTRDGSSRDFYPERYVGTADNGGVHWNSGIPNLAFKLLVTGGTHPRSKTSINVSGVGMNRAAQTFYYANQFYFTANTTMAQARALTIQAAADRYPTDTVNAVRDAWSAVGVQ</sequence>
<dbReference type="Pfam" id="PF07504">
    <property type="entry name" value="FTP"/>
    <property type="match status" value="1"/>
</dbReference>
<keyword evidence="6 9" id="KW-0862">Zinc</keyword>
<dbReference type="Proteomes" id="UP000002402">
    <property type="component" value="Chromosome"/>
</dbReference>
<dbReference type="AlphaFoldDB" id="Q1D188"/>
<keyword evidence="5 9" id="KW-0378">Hydrolase</keyword>
<organism evidence="14 15">
    <name type="scientific">Myxococcus xanthus (strain DK1622)</name>
    <dbReference type="NCBI Taxonomy" id="246197"/>
    <lineage>
        <taxon>Bacteria</taxon>
        <taxon>Pseudomonadati</taxon>
        <taxon>Myxococcota</taxon>
        <taxon>Myxococcia</taxon>
        <taxon>Myxococcales</taxon>
        <taxon>Cystobacterineae</taxon>
        <taxon>Myxococcaceae</taxon>
        <taxon>Myxococcus</taxon>
    </lineage>
</organism>
<dbReference type="PANTHER" id="PTHR33794:SF1">
    <property type="entry name" value="BACILLOLYSIN"/>
    <property type="match status" value="1"/>
</dbReference>
<feature type="active site" description="Proton donor" evidence="8">
    <location>
        <position position="480"/>
    </location>
</feature>
<evidence type="ECO:0000259" key="13">
    <source>
        <dbReference type="Pfam" id="PF07504"/>
    </source>
</evidence>
<dbReference type="EnsemblBacteria" id="ABF91018">
    <property type="protein sequence ID" value="ABF91018"/>
    <property type="gene ID" value="MXAN_5442"/>
</dbReference>
<evidence type="ECO:0000259" key="11">
    <source>
        <dbReference type="Pfam" id="PF01447"/>
    </source>
</evidence>
<dbReference type="InterPro" id="IPR013856">
    <property type="entry name" value="Peptidase_M4_domain"/>
</dbReference>
<keyword evidence="15" id="KW-1185">Reference proteome</keyword>
<dbReference type="Pfam" id="PF02868">
    <property type="entry name" value="Peptidase_M4_C"/>
    <property type="match status" value="1"/>
</dbReference>
<evidence type="ECO:0000256" key="1">
    <source>
        <dbReference type="ARBA" id="ARBA00009388"/>
    </source>
</evidence>
<dbReference type="Gene3D" id="3.10.170.10">
    <property type="match status" value="1"/>
</dbReference>
<evidence type="ECO:0000256" key="3">
    <source>
        <dbReference type="ARBA" id="ARBA00022723"/>
    </source>
</evidence>
<evidence type="ECO:0000256" key="6">
    <source>
        <dbReference type="ARBA" id="ARBA00022833"/>
    </source>
</evidence>
<name>Q1D188_MYXXD</name>
<dbReference type="InterPro" id="IPR050728">
    <property type="entry name" value="Zinc_Metalloprotease_M4"/>
</dbReference>
<evidence type="ECO:0000256" key="5">
    <source>
        <dbReference type="ARBA" id="ARBA00022801"/>
    </source>
</evidence>
<comment type="cofactor">
    <cofactor evidence="9">
        <name>Zn(2+)</name>
        <dbReference type="ChEBI" id="CHEBI:29105"/>
    </cofactor>
</comment>
<keyword evidence="7 9" id="KW-0482">Metalloprotease</keyword>
<evidence type="ECO:0000256" key="9">
    <source>
        <dbReference type="RuleBase" id="RU366073"/>
    </source>
</evidence>
<feature type="region of interest" description="Disordered" evidence="10">
    <location>
        <begin position="285"/>
        <end position="315"/>
    </location>
</feature>
<dbReference type="InterPro" id="IPR023612">
    <property type="entry name" value="Peptidase_M4"/>
</dbReference>
<dbReference type="PRINTS" id="PR00730">
    <property type="entry name" value="THERMOLYSIN"/>
</dbReference>
<dbReference type="EC" id="3.4.24.-" evidence="9"/>
<accession>Q1D188</accession>
<dbReference type="CDD" id="cd09597">
    <property type="entry name" value="M4_TLP"/>
    <property type="match status" value="1"/>
</dbReference>
<protein>
    <recommendedName>
        <fullName evidence="9">Neutral metalloproteinase</fullName>
        <ecNumber evidence="9">3.4.24.-</ecNumber>
    </recommendedName>
</protein>
<evidence type="ECO:0000313" key="15">
    <source>
        <dbReference type="Proteomes" id="UP000002402"/>
    </source>
</evidence>
<feature type="active site" evidence="8">
    <location>
        <position position="388"/>
    </location>
</feature>
<dbReference type="SUPFAM" id="SSF55486">
    <property type="entry name" value="Metalloproteases ('zincins'), catalytic domain"/>
    <property type="match status" value="1"/>
</dbReference>
<evidence type="ECO:0000256" key="2">
    <source>
        <dbReference type="ARBA" id="ARBA00022670"/>
    </source>
</evidence>
<evidence type="ECO:0000259" key="12">
    <source>
        <dbReference type="Pfam" id="PF02868"/>
    </source>
</evidence>
<keyword evidence="2 9" id="KW-0645">Protease</keyword>
<dbReference type="Pfam" id="PF01447">
    <property type="entry name" value="Peptidase_M4"/>
    <property type="match status" value="1"/>
</dbReference>
<evidence type="ECO:0000256" key="8">
    <source>
        <dbReference type="PIRSR" id="PIRSR623612-1"/>
    </source>
</evidence>
<dbReference type="GO" id="GO:0005576">
    <property type="term" value="C:extracellular region"/>
    <property type="evidence" value="ECO:0007669"/>
    <property type="project" value="UniProtKB-SubCell"/>
</dbReference>
<keyword evidence="4" id="KW-0732">Signal</keyword>
<keyword evidence="9" id="KW-0964">Secreted</keyword>